<dbReference type="Proteomes" id="UP000485569">
    <property type="component" value="Unassembled WGS sequence"/>
</dbReference>
<dbReference type="PROSITE" id="PS50928">
    <property type="entry name" value="ABC_TM1"/>
    <property type="match status" value="1"/>
</dbReference>
<dbReference type="CDD" id="cd06261">
    <property type="entry name" value="TM_PBP2"/>
    <property type="match status" value="1"/>
</dbReference>
<accession>A0A1V5SNP7</accession>
<keyword evidence="3" id="KW-1003">Cell membrane</keyword>
<feature type="transmembrane region" description="Helical" evidence="7">
    <location>
        <begin position="213"/>
        <end position="237"/>
    </location>
</feature>
<evidence type="ECO:0000256" key="2">
    <source>
        <dbReference type="ARBA" id="ARBA00022448"/>
    </source>
</evidence>
<sequence>MQRGFATRYFPWLVLIPALVWFILFVAYPFGYSIVSSFFLWFVQNPASSKFVGLKNYFDIFKDPRFITALRNTLLYALLKTGLVVFIGVLLAKTLFAIKFGSRGYMFSIFLPSLCSAVAIGLFFTYLYQPQFGLFNALLSKIGISRQGFLNSPQQAIYCVIFTEVWQALGFSTLIFLTGLNTIPDVFYEAAQIDGASAFVTFWKIIFPLARRVFLFITAITAISAFQAFDLVFVMTLSGGGTGGSSGGPGYSSYTMALQVYNDGILRSQTGIASAIAIMLFIIIGVLTLLQLKILKPEWEY</sequence>
<keyword evidence="5 7" id="KW-1133">Transmembrane helix</keyword>
<gene>
    <name evidence="9" type="primary">araP_1</name>
    <name evidence="9" type="ORF">BWY41_01579</name>
</gene>
<dbReference type="Gene3D" id="1.10.3720.10">
    <property type="entry name" value="MetI-like"/>
    <property type="match status" value="1"/>
</dbReference>
<evidence type="ECO:0000259" key="8">
    <source>
        <dbReference type="PROSITE" id="PS50928"/>
    </source>
</evidence>
<keyword evidence="6 7" id="KW-0472">Membrane</keyword>
<evidence type="ECO:0000256" key="4">
    <source>
        <dbReference type="ARBA" id="ARBA00022692"/>
    </source>
</evidence>
<feature type="transmembrane region" description="Helical" evidence="7">
    <location>
        <begin position="12"/>
        <end position="42"/>
    </location>
</feature>
<name>A0A1V5SNP7_9BACT</name>
<dbReference type="EMBL" id="MWBQ01000137">
    <property type="protein sequence ID" value="OQA55853.1"/>
    <property type="molecule type" value="Genomic_DNA"/>
</dbReference>
<dbReference type="AlphaFoldDB" id="A0A1V5SNP7"/>
<evidence type="ECO:0000256" key="6">
    <source>
        <dbReference type="ARBA" id="ARBA00023136"/>
    </source>
</evidence>
<comment type="subcellular location">
    <subcellularLocation>
        <location evidence="1 7">Cell membrane</location>
        <topology evidence="1 7">Multi-pass membrane protein</topology>
    </subcellularLocation>
</comment>
<dbReference type="PANTHER" id="PTHR30193:SF37">
    <property type="entry name" value="INNER MEMBRANE ABC TRANSPORTER PERMEASE PROTEIN YCJO"/>
    <property type="match status" value="1"/>
</dbReference>
<evidence type="ECO:0000313" key="9">
    <source>
        <dbReference type="EMBL" id="OQA55853.1"/>
    </source>
</evidence>
<dbReference type="GO" id="GO:0005886">
    <property type="term" value="C:plasma membrane"/>
    <property type="evidence" value="ECO:0007669"/>
    <property type="project" value="UniProtKB-SubCell"/>
</dbReference>
<organism evidence="9">
    <name type="scientific">Candidatus Atribacter allofermentans</name>
    <dbReference type="NCBI Taxonomy" id="1852833"/>
    <lineage>
        <taxon>Bacteria</taxon>
        <taxon>Pseudomonadati</taxon>
        <taxon>Atribacterota</taxon>
        <taxon>Atribacteria</taxon>
        <taxon>Atribacterales</taxon>
        <taxon>Atribacteraceae</taxon>
        <taxon>Atribacter</taxon>
    </lineage>
</organism>
<keyword evidence="2 7" id="KW-0813">Transport</keyword>
<protein>
    <submittedName>
        <fullName evidence="9">L-arabinose transport system permease protein AraP</fullName>
    </submittedName>
</protein>
<comment type="similarity">
    <text evidence="7">Belongs to the binding-protein-dependent transport system permease family.</text>
</comment>
<dbReference type="InterPro" id="IPR035906">
    <property type="entry name" value="MetI-like_sf"/>
</dbReference>
<reference evidence="9" key="1">
    <citation type="submission" date="2017-02" db="EMBL/GenBank/DDBJ databases">
        <title>Delving into the versatile metabolic prowess of the omnipresent phylum Bacteroidetes.</title>
        <authorList>
            <person name="Nobu M.K."/>
            <person name="Mei R."/>
            <person name="Narihiro T."/>
            <person name="Kuroda K."/>
            <person name="Liu W.-T."/>
        </authorList>
    </citation>
    <scope>NUCLEOTIDE SEQUENCE</scope>
    <source>
        <strain evidence="9">ADurb.Bin276</strain>
    </source>
</reference>
<dbReference type="PANTHER" id="PTHR30193">
    <property type="entry name" value="ABC TRANSPORTER PERMEASE PROTEIN"/>
    <property type="match status" value="1"/>
</dbReference>
<feature type="transmembrane region" description="Helical" evidence="7">
    <location>
        <begin position="104"/>
        <end position="128"/>
    </location>
</feature>
<feature type="transmembrane region" description="Helical" evidence="7">
    <location>
        <begin position="155"/>
        <end position="177"/>
    </location>
</feature>
<proteinExistence type="inferred from homology"/>
<feature type="transmembrane region" description="Helical" evidence="7">
    <location>
        <begin position="74"/>
        <end position="92"/>
    </location>
</feature>
<feature type="domain" description="ABC transmembrane type-1" evidence="8">
    <location>
        <begin position="70"/>
        <end position="291"/>
    </location>
</feature>
<evidence type="ECO:0000256" key="3">
    <source>
        <dbReference type="ARBA" id="ARBA00022475"/>
    </source>
</evidence>
<evidence type="ECO:0000256" key="7">
    <source>
        <dbReference type="RuleBase" id="RU363032"/>
    </source>
</evidence>
<evidence type="ECO:0000256" key="5">
    <source>
        <dbReference type="ARBA" id="ARBA00022989"/>
    </source>
</evidence>
<dbReference type="SUPFAM" id="SSF161098">
    <property type="entry name" value="MetI-like"/>
    <property type="match status" value="1"/>
</dbReference>
<comment type="caution">
    <text evidence="9">The sequence shown here is derived from an EMBL/GenBank/DDBJ whole genome shotgun (WGS) entry which is preliminary data.</text>
</comment>
<dbReference type="InterPro" id="IPR051393">
    <property type="entry name" value="ABC_transporter_permease"/>
</dbReference>
<evidence type="ECO:0000256" key="1">
    <source>
        <dbReference type="ARBA" id="ARBA00004651"/>
    </source>
</evidence>
<dbReference type="InterPro" id="IPR000515">
    <property type="entry name" value="MetI-like"/>
</dbReference>
<feature type="transmembrane region" description="Helical" evidence="7">
    <location>
        <begin position="272"/>
        <end position="292"/>
    </location>
</feature>
<dbReference type="GO" id="GO:0055085">
    <property type="term" value="P:transmembrane transport"/>
    <property type="evidence" value="ECO:0007669"/>
    <property type="project" value="InterPro"/>
</dbReference>
<dbReference type="Pfam" id="PF00528">
    <property type="entry name" value="BPD_transp_1"/>
    <property type="match status" value="1"/>
</dbReference>
<keyword evidence="4 7" id="KW-0812">Transmembrane</keyword>